<accession>A0A6G1GM21</accession>
<organism evidence="1 2">
    <name type="scientific">Aulographum hederae CBS 113979</name>
    <dbReference type="NCBI Taxonomy" id="1176131"/>
    <lineage>
        <taxon>Eukaryota</taxon>
        <taxon>Fungi</taxon>
        <taxon>Dikarya</taxon>
        <taxon>Ascomycota</taxon>
        <taxon>Pezizomycotina</taxon>
        <taxon>Dothideomycetes</taxon>
        <taxon>Pleosporomycetidae</taxon>
        <taxon>Aulographales</taxon>
        <taxon>Aulographaceae</taxon>
    </lineage>
</organism>
<protein>
    <submittedName>
        <fullName evidence="1">Uncharacterized protein</fullName>
    </submittedName>
</protein>
<dbReference type="OrthoDB" id="3942798at2759"/>
<proteinExistence type="predicted"/>
<dbReference type="AlphaFoldDB" id="A0A6G1GM21"/>
<evidence type="ECO:0000313" key="1">
    <source>
        <dbReference type="EMBL" id="KAF1981768.1"/>
    </source>
</evidence>
<sequence length="103" mass="11932">MTGIKIKQKTRLEWEQQIRDDKSKYSQKFAAQPRNKILIPKNTKRSTASAYFQLKIGHGYNRQYLGFGTEEASEYRARTFCPWEASSHLMCCSASSSLDSWDT</sequence>
<name>A0A6G1GM21_9PEZI</name>
<reference evidence="1" key="1">
    <citation type="journal article" date="2020" name="Stud. Mycol.">
        <title>101 Dothideomycetes genomes: a test case for predicting lifestyles and emergence of pathogens.</title>
        <authorList>
            <person name="Haridas S."/>
            <person name="Albert R."/>
            <person name="Binder M."/>
            <person name="Bloem J."/>
            <person name="Labutti K."/>
            <person name="Salamov A."/>
            <person name="Andreopoulos B."/>
            <person name="Baker S."/>
            <person name="Barry K."/>
            <person name="Bills G."/>
            <person name="Bluhm B."/>
            <person name="Cannon C."/>
            <person name="Castanera R."/>
            <person name="Culley D."/>
            <person name="Daum C."/>
            <person name="Ezra D."/>
            <person name="Gonzalez J."/>
            <person name="Henrissat B."/>
            <person name="Kuo A."/>
            <person name="Liang C."/>
            <person name="Lipzen A."/>
            <person name="Lutzoni F."/>
            <person name="Magnuson J."/>
            <person name="Mondo S."/>
            <person name="Nolan M."/>
            <person name="Ohm R."/>
            <person name="Pangilinan J."/>
            <person name="Park H.-J."/>
            <person name="Ramirez L."/>
            <person name="Alfaro M."/>
            <person name="Sun H."/>
            <person name="Tritt A."/>
            <person name="Yoshinaga Y."/>
            <person name="Zwiers L.-H."/>
            <person name="Turgeon B."/>
            <person name="Goodwin S."/>
            <person name="Spatafora J."/>
            <person name="Crous P."/>
            <person name="Grigoriev I."/>
        </authorList>
    </citation>
    <scope>NUCLEOTIDE SEQUENCE</scope>
    <source>
        <strain evidence="1">CBS 113979</strain>
    </source>
</reference>
<keyword evidence="2" id="KW-1185">Reference proteome</keyword>
<gene>
    <name evidence="1" type="ORF">K402DRAFT_222647</name>
</gene>
<dbReference type="Proteomes" id="UP000800041">
    <property type="component" value="Unassembled WGS sequence"/>
</dbReference>
<evidence type="ECO:0000313" key="2">
    <source>
        <dbReference type="Proteomes" id="UP000800041"/>
    </source>
</evidence>
<dbReference type="EMBL" id="ML977194">
    <property type="protein sequence ID" value="KAF1981768.1"/>
    <property type="molecule type" value="Genomic_DNA"/>
</dbReference>